<dbReference type="InterPro" id="IPR046341">
    <property type="entry name" value="SET_dom_sf"/>
</dbReference>
<feature type="compositionally biased region" description="Basic and acidic residues" evidence="1">
    <location>
        <begin position="75"/>
        <end position="94"/>
    </location>
</feature>
<dbReference type="PANTHER" id="PTHR47332">
    <property type="entry name" value="SET DOMAIN-CONTAINING PROTEIN 5"/>
    <property type="match status" value="1"/>
</dbReference>
<dbReference type="CDD" id="cd20071">
    <property type="entry name" value="SET_SMYD"/>
    <property type="match status" value="1"/>
</dbReference>
<reference evidence="3" key="1">
    <citation type="journal article" date="2021" name="Nat. Commun.">
        <title>Genetic determinants of endophytism in the Arabidopsis root mycobiome.</title>
        <authorList>
            <person name="Mesny F."/>
            <person name="Miyauchi S."/>
            <person name="Thiergart T."/>
            <person name="Pickel B."/>
            <person name="Atanasova L."/>
            <person name="Karlsson M."/>
            <person name="Huettel B."/>
            <person name="Barry K.W."/>
            <person name="Haridas S."/>
            <person name="Chen C."/>
            <person name="Bauer D."/>
            <person name="Andreopoulos W."/>
            <person name="Pangilinan J."/>
            <person name="LaButti K."/>
            <person name="Riley R."/>
            <person name="Lipzen A."/>
            <person name="Clum A."/>
            <person name="Drula E."/>
            <person name="Henrissat B."/>
            <person name="Kohler A."/>
            <person name="Grigoriev I.V."/>
            <person name="Martin F.M."/>
            <person name="Hacquard S."/>
        </authorList>
    </citation>
    <scope>NUCLEOTIDE SEQUENCE</scope>
    <source>
        <strain evidence="3">MPI-CAGE-AT-0021</strain>
    </source>
</reference>
<dbReference type="InterPro" id="IPR001214">
    <property type="entry name" value="SET_dom"/>
</dbReference>
<dbReference type="OrthoDB" id="3180714at2759"/>
<sequence>MLHYWSSSDSIAVEDICTSESEDALTSESDAWSDDDDDTNSDESVLCLTSRGPRPLDSSDSLCPPLPRRLSFKPLETEEKKSDEDATSKTPDARFEKRDIIQHPVITSLDWPQNVIFQNQYFSVAESKIAGWGAFAIRDLKYGDTILMEKPLFTADSSTLFHEFDKLDQEKREIALALHANDMCKPGTPKVQAIWTTNCFATGLRDKAGLFPIASRFNHSCHPKDNVEYTFDRHQNYLEMIVKADTIAAGEELTISYGNERAPIDLFLRYGFRCRCGACPGLIDSTHIIEW</sequence>
<comment type="caution">
    <text evidence="3">The sequence shown here is derived from an EMBL/GenBank/DDBJ whole genome shotgun (WGS) entry which is preliminary data.</text>
</comment>
<dbReference type="EMBL" id="JAGMUU010000018">
    <property type="protein sequence ID" value="KAH7133425.1"/>
    <property type="molecule type" value="Genomic_DNA"/>
</dbReference>
<dbReference type="SMART" id="SM00317">
    <property type="entry name" value="SET"/>
    <property type="match status" value="1"/>
</dbReference>
<dbReference type="Pfam" id="PF00856">
    <property type="entry name" value="SET"/>
    <property type="match status" value="1"/>
</dbReference>
<feature type="region of interest" description="Disordered" evidence="1">
    <location>
        <begin position="16"/>
        <end position="94"/>
    </location>
</feature>
<dbReference type="PANTHER" id="PTHR47332:SF4">
    <property type="entry name" value="SET DOMAIN-CONTAINING PROTEIN 5"/>
    <property type="match status" value="1"/>
</dbReference>
<name>A0A9P9E7S4_9HYPO</name>
<proteinExistence type="predicted"/>
<dbReference type="Proteomes" id="UP000717696">
    <property type="component" value="Unassembled WGS sequence"/>
</dbReference>
<gene>
    <name evidence="3" type="ORF">B0J13DRAFT_101782</name>
</gene>
<keyword evidence="4" id="KW-1185">Reference proteome</keyword>
<evidence type="ECO:0000259" key="2">
    <source>
        <dbReference type="PROSITE" id="PS50280"/>
    </source>
</evidence>
<dbReference type="InterPro" id="IPR053185">
    <property type="entry name" value="SET_domain_protein"/>
</dbReference>
<organism evidence="3 4">
    <name type="scientific">Dactylonectria estremocensis</name>
    <dbReference type="NCBI Taxonomy" id="1079267"/>
    <lineage>
        <taxon>Eukaryota</taxon>
        <taxon>Fungi</taxon>
        <taxon>Dikarya</taxon>
        <taxon>Ascomycota</taxon>
        <taxon>Pezizomycotina</taxon>
        <taxon>Sordariomycetes</taxon>
        <taxon>Hypocreomycetidae</taxon>
        <taxon>Hypocreales</taxon>
        <taxon>Nectriaceae</taxon>
        <taxon>Dactylonectria</taxon>
    </lineage>
</organism>
<feature type="domain" description="SET" evidence="2">
    <location>
        <begin position="120"/>
        <end position="258"/>
    </location>
</feature>
<evidence type="ECO:0000313" key="3">
    <source>
        <dbReference type="EMBL" id="KAH7133425.1"/>
    </source>
</evidence>
<dbReference type="SUPFAM" id="SSF82199">
    <property type="entry name" value="SET domain"/>
    <property type="match status" value="1"/>
</dbReference>
<accession>A0A9P9E7S4</accession>
<dbReference type="Gene3D" id="2.170.270.10">
    <property type="entry name" value="SET domain"/>
    <property type="match status" value="1"/>
</dbReference>
<evidence type="ECO:0000256" key="1">
    <source>
        <dbReference type="SAM" id="MobiDB-lite"/>
    </source>
</evidence>
<dbReference type="PROSITE" id="PS50280">
    <property type="entry name" value="SET"/>
    <property type="match status" value="1"/>
</dbReference>
<feature type="compositionally biased region" description="Acidic residues" evidence="1">
    <location>
        <begin position="20"/>
        <end position="41"/>
    </location>
</feature>
<evidence type="ECO:0000313" key="4">
    <source>
        <dbReference type="Proteomes" id="UP000717696"/>
    </source>
</evidence>
<protein>
    <recommendedName>
        <fullName evidence="2">SET domain-containing protein</fullName>
    </recommendedName>
</protein>
<dbReference type="AlphaFoldDB" id="A0A9P9E7S4"/>